<feature type="domain" description="Acyl-CoA dehydrogenase/oxidase C-terminal" evidence="6">
    <location>
        <begin position="266"/>
        <end position="422"/>
    </location>
</feature>
<dbReference type="InterPro" id="IPR006091">
    <property type="entry name" value="Acyl-CoA_Oxase/DH_mid-dom"/>
</dbReference>
<evidence type="ECO:0000256" key="4">
    <source>
        <dbReference type="ARBA" id="ARBA00022827"/>
    </source>
</evidence>
<keyword evidence="4 5" id="KW-0274">FAD</keyword>
<dbReference type="SUPFAM" id="SSF47203">
    <property type="entry name" value="Acyl-CoA dehydrogenase C-terminal domain-like"/>
    <property type="match status" value="1"/>
</dbReference>
<dbReference type="PANTHER" id="PTHR42803:SF1">
    <property type="entry name" value="BROAD-SPECIFICITY LINEAR ACYL-COA DEHYDROGENASE FADE5"/>
    <property type="match status" value="1"/>
</dbReference>
<dbReference type="GO" id="GO:0050660">
    <property type="term" value="F:flavin adenine dinucleotide binding"/>
    <property type="evidence" value="ECO:0007669"/>
    <property type="project" value="InterPro"/>
</dbReference>
<feature type="domain" description="Acyl-CoA dehydrogenase/oxidase N-terminal" evidence="8">
    <location>
        <begin position="66"/>
        <end position="148"/>
    </location>
</feature>
<evidence type="ECO:0000256" key="5">
    <source>
        <dbReference type="RuleBase" id="RU362125"/>
    </source>
</evidence>
<dbReference type="Gene3D" id="1.20.140.10">
    <property type="entry name" value="Butyryl-CoA Dehydrogenase, subunit A, domain 3"/>
    <property type="match status" value="1"/>
</dbReference>
<dbReference type="SUPFAM" id="SSF56645">
    <property type="entry name" value="Acyl-CoA dehydrogenase NM domain-like"/>
    <property type="match status" value="1"/>
</dbReference>
<organism evidence="9 10">
    <name type="scientific">Salipiger thiooxidans</name>
    <dbReference type="NCBI Taxonomy" id="282683"/>
    <lineage>
        <taxon>Bacteria</taxon>
        <taxon>Pseudomonadati</taxon>
        <taxon>Pseudomonadota</taxon>
        <taxon>Alphaproteobacteria</taxon>
        <taxon>Rhodobacterales</taxon>
        <taxon>Roseobacteraceae</taxon>
        <taxon>Salipiger</taxon>
    </lineage>
</organism>
<evidence type="ECO:0008006" key="11">
    <source>
        <dbReference type="Google" id="ProtNLM"/>
    </source>
</evidence>
<evidence type="ECO:0000259" key="7">
    <source>
        <dbReference type="Pfam" id="PF02770"/>
    </source>
</evidence>
<comment type="similarity">
    <text evidence="2 5">Belongs to the acyl-CoA dehydrogenase family.</text>
</comment>
<feature type="domain" description="Acyl-CoA oxidase/dehydrogenase middle" evidence="7">
    <location>
        <begin position="154"/>
        <end position="256"/>
    </location>
</feature>
<evidence type="ECO:0000259" key="6">
    <source>
        <dbReference type="Pfam" id="PF00441"/>
    </source>
</evidence>
<dbReference type="InterPro" id="IPR037069">
    <property type="entry name" value="AcylCoA_DH/ox_N_sf"/>
</dbReference>
<dbReference type="InterPro" id="IPR046373">
    <property type="entry name" value="Acyl-CoA_Oxase/DH_mid-dom_sf"/>
</dbReference>
<dbReference type="Proteomes" id="UP000198994">
    <property type="component" value="Unassembled WGS sequence"/>
</dbReference>
<comment type="cofactor">
    <cofactor evidence="1 5">
        <name>FAD</name>
        <dbReference type="ChEBI" id="CHEBI:57692"/>
    </cofactor>
</comment>
<dbReference type="Pfam" id="PF02771">
    <property type="entry name" value="Acyl-CoA_dh_N"/>
    <property type="match status" value="1"/>
</dbReference>
<dbReference type="InterPro" id="IPR052166">
    <property type="entry name" value="Diverse_Acyl-CoA_DH"/>
</dbReference>
<protein>
    <recommendedName>
        <fullName evidence="11">Acyl-CoA dehydrogenase</fullName>
    </recommendedName>
</protein>
<dbReference type="InterPro" id="IPR009075">
    <property type="entry name" value="AcylCo_DH/oxidase_C"/>
</dbReference>
<dbReference type="PANTHER" id="PTHR42803">
    <property type="entry name" value="ACYL-COA DEHYDROGENASE"/>
    <property type="match status" value="1"/>
</dbReference>
<dbReference type="AlphaFoldDB" id="A0A1G7CBU5"/>
<dbReference type="STRING" id="282683.SAMN04488105_10328"/>
<gene>
    <name evidence="9" type="ORF">SAMN04488105_10328</name>
</gene>
<evidence type="ECO:0000259" key="8">
    <source>
        <dbReference type="Pfam" id="PF02771"/>
    </source>
</evidence>
<reference evidence="10" key="1">
    <citation type="submission" date="2016-10" db="EMBL/GenBank/DDBJ databases">
        <authorList>
            <person name="Varghese N."/>
            <person name="Submissions S."/>
        </authorList>
    </citation>
    <scope>NUCLEOTIDE SEQUENCE [LARGE SCALE GENOMIC DNA]</scope>
    <source>
        <strain evidence="10">DSM 10146</strain>
    </source>
</reference>
<evidence type="ECO:0000256" key="3">
    <source>
        <dbReference type="ARBA" id="ARBA00022630"/>
    </source>
</evidence>
<proteinExistence type="inferred from homology"/>
<dbReference type="Gene3D" id="2.40.110.10">
    <property type="entry name" value="Butyryl-CoA Dehydrogenase, subunit A, domain 2"/>
    <property type="match status" value="1"/>
</dbReference>
<dbReference type="Gene3D" id="1.10.540.10">
    <property type="entry name" value="Acyl-CoA dehydrogenase/oxidase, N-terminal domain"/>
    <property type="match status" value="1"/>
</dbReference>
<accession>A0A1G7CBU5</accession>
<evidence type="ECO:0000256" key="2">
    <source>
        <dbReference type="ARBA" id="ARBA00009347"/>
    </source>
</evidence>
<dbReference type="InterPro" id="IPR013786">
    <property type="entry name" value="AcylCoA_DH/ox_N"/>
</dbReference>
<evidence type="ECO:0000256" key="1">
    <source>
        <dbReference type="ARBA" id="ARBA00001974"/>
    </source>
</evidence>
<dbReference type="InterPro" id="IPR009100">
    <property type="entry name" value="AcylCoA_DH/oxidase_NM_dom_sf"/>
</dbReference>
<evidence type="ECO:0000313" key="10">
    <source>
        <dbReference type="Proteomes" id="UP000198994"/>
    </source>
</evidence>
<dbReference type="Pfam" id="PF02770">
    <property type="entry name" value="Acyl-CoA_dh_M"/>
    <property type="match status" value="1"/>
</dbReference>
<sequence>MIPFQAPLDDIFHSLRTFAGEVPGWDPELSQEVAGHFAAFAEGVLAPLNGPGDREGCRLENGRVRMPEGFGAAYAELAESGWQGLTAPEAFGGQELDHLTAAAVSEIFSGANHSLQMVTNLVPGAVSTLLVHGTPAQQEAYIPKLASGAWLSTMCLTEAGAGSDLSRIRCRAVRDGESWRIEGQKIFISGGDQDLSEGILHLVLARTGAPEDGVKGLSLFLCPSERDGVRNAITVTRIEEKLGLHASPTCQMEFDGASAELVGAEGRGLAAMFTMMNHARLDVSLQGVAHAARAHAIAAAYAAERRQGRQPDGSDAMLADHPDVQRMLAEQQDAARVARAMCHIALGELERGDAPALVEFLTPLCKIWCTEAGLRAADLGIQILGGYGYLEEYGVAQIWRDARITTIYEGANGIHCQTLASRGVRFAEGAAIEAFAALIARLAPEDMALAERSAAWQARARELAGLADVRVLAHDFAVATGALLADAIRVRLARG</sequence>
<dbReference type="OrthoDB" id="7801364at2"/>
<keyword evidence="10" id="KW-1185">Reference proteome</keyword>
<dbReference type="RefSeq" id="WP_089955943.1">
    <property type="nucleotide sequence ID" value="NZ_FNAV01000003.1"/>
</dbReference>
<dbReference type="Pfam" id="PF00441">
    <property type="entry name" value="Acyl-CoA_dh_1"/>
    <property type="match status" value="1"/>
</dbReference>
<keyword evidence="3 5" id="KW-0285">Flavoprotein</keyword>
<name>A0A1G7CBU5_9RHOB</name>
<dbReference type="EMBL" id="FNAV01000003">
    <property type="protein sequence ID" value="SDE36210.1"/>
    <property type="molecule type" value="Genomic_DNA"/>
</dbReference>
<dbReference type="InterPro" id="IPR036250">
    <property type="entry name" value="AcylCo_DH-like_C"/>
</dbReference>
<keyword evidence="5" id="KW-0560">Oxidoreductase</keyword>
<dbReference type="GO" id="GO:0016627">
    <property type="term" value="F:oxidoreductase activity, acting on the CH-CH group of donors"/>
    <property type="evidence" value="ECO:0007669"/>
    <property type="project" value="InterPro"/>
</dbReference>
<evidence type="ECO:0000313" key="9">
    <source>
        <dbReference type="EMBL" id="SDE36210.1"/>
    </source>
</evidence>